<dbReference type="Proteomes" id="UP001150238">
    <property type="component" value="Unassembled WGS sequence"/>
</dbReference>
<evidence type="ECO:0000313" key="2">
    <source>
        <dbReference type="Proteomes" id="UP001150238"/>
    </source>
</evidence>
<dbReference type="EMBL" id="JANVFS010000021">
    <property type="protein sequence ID" value="KAJ4476004.1"/>
    <property type="molecule type" value="Genomic_DNA"/>
</dbReference>
<reference evidence="1" key="1">
    <citation type="submission" date="2022-08" db="EMBL/GenBank/DDBJ databases">
        <authorList>
            <consortium name="DOE Joint Genome Institute"/>
            <person name="Min B."/>
            <person name="Riley R."/>
            <person name="Sierra-Patev S."/>
            <person name="Naranjo-Ortiz M."/>
            <person name="Looney B."/>
            <person name="Konkel Z."/>
            <person name="Slot J.C."/>
            <person name="Sakamoto Y."/>
            <person name="Steenwyk J.L."/>
            <person name="Rokas A."/>
            <person name="Carro J."/>
            <person name="Camarero S."/>
            <person name="Ferreira P."/>
            <person name="Molpeceres G."/>
            <person name="Ruiz-Duenas F.J."/>
            <person name="Serrano A."/>
            <person name="Henrissat B."/>
            <person name="Drula E."/>
            <person name="Hughes K.W."/>
            <person name="Mata J.L."/>
            <person name="Ishikawa N.K."/>
            <person name="Vargas-Isla R."/>
            <person name="Ushijima S."/>
            <person name="Smith C.A."/>
            <person name="Ahrendt S."/>
            <person name="Andreopoulos W."/>
            <person name="He G."/>
            <person name="Labutti K."/>
            <person name="Lipzen A."/>
            <person name="Ng V."/>
            <person name="Sandor L."/>
            <person name="Barry K."/>
            <person name="Martinez A.T."/>
            <person name="Xiao Y."/>
            <person name="Gibbons J.G."/>
            <person name="Terashima K."/>
            <person name="Hibbett D.S."/>
            <person name="Grigoriev I.V."/>
        </authorList>
    </citation>
    <scope>NUCLEOTIDE SEQUENCE</scope>
    <source>
        <strain evidence="1">Sp2 HRB7682 ss15</strain>
    </source>
</reference>
<sequence length="68" mass="7847">KKERAKPIEWGDNPGWIRKAIQYLINNVEFRLKLFSDSTVDAKAEDRKKSQGKEGKINIFSTLAAHIF</sequence>
<dbReference type="AlphaFoldDB" id="A0A9W9DLF9"/>
<name>A0A9W9DLF9_9AGAR</name>
<evidence type="ECO:0000313" key="1">
    <source>
        <dbReference type="EMBL" id="KAJ4476004.1"/>
    </source>
</evidence>
<organism evidence="1 2">
    <name type="scientific">Lentinula lateritia</name>
    <dbReference type="NCBI Taxonomy" id="40482"/>
    <lineage>
        <taxon>Eukaryota</taxon>
        <taxon>Fungi</taxon>
        <taxon>Dikarya</taxon>
        <taxon>Basidiomycota</taxon>
        <taxon>Agaricomycotina</taxon>
        <taxon>Agaricomycetes</taxon>
        <taxon>Agaricomycetidae</taxon>
        <taxon>Agaricales</taxon>
        <taxon>Marasmiineae</taxon>
        <taxon>Omphalotaceae</taxon>
        <taxon>Lentinula</taxon>
    </lineage>
</organism>
<proteinExistence type="predicted"/>
<accession>A0A9W9DLF9</accession>
<gene>
    <name evidence="1" type="ORF">C8J55DRAFT_379056</name>
</gene>
<comment type="caution">
    <text evidence="1">The sequence shown here is derived from an EMBL/GenBank/DDBJ whole genome shotgun (WGS) entry which is preliminary data.</text>
</comment>
<protein>
    <submittedName>
        <fullName evidence="1">Uncharacterized protein</fullName>
    </submittedName>
</protein>
<reference evidence="1" key="2">
    <citation type="journal article" date="2023" name="Proc. Natl. Acad. Sci. U.S.A.">
        <title>A global phylogenomic analysis of the shiitake genus Lentinula.</title>
        <authorList>
            <person name="Sierra-Patev S."/>
            <person name="Min B."/>
            <person name="Naranjo-Ortiz M."/>
            <person name="Looney B."/>
            <person name="Konkel Z."/>
            <person name="Slot J.C."/>
            <person name="Sakamoto Y."/>
            <person name="Steenwyk J.L."/>
            <person name="Rokas A."/>
            <person name="Carro J."/>
            <person name="Camarero S."/>
            <person name="Ferreira P."/>
            <person name="Molpeceres G."/>
            <person name="Ruiz-Duenas F.J."/>
            <person name="Serrano A."/>
            <person name="Henrissat B."/>
            <person name="Drula E."/>
            <person name="Hughes K.W."/>
            <person name="Mata J.L."/>
            <person name="Ishikawa N.K."/>
            <person name="Vargas-Isla R."/>
            <person name="Ushijima S."/>
            <person name="Smith C.A."/>
            <person name="Donoghue J."/>
            <person name="Ahrendt S."/>
            <person name="Andreopoulos W."/>
            <person name="He G."/>
            <person name="LaButti K."/>
            <person name="Lipzen A."/>
            <person name="Ng V."/>
            <person name="Riley R."/>
            <person name="Sandor L."/>
            <person name="Barry K."/>
            <person name="Martinez A.T."/>
            <person name="Xiao Y."/>
            <person name="Gibbons J.G."/>
            <person name="Terashima K."/>
            <person name="Grigoriev I.V."/>
            <person name="Hibbett D."/>
        </authorList>
    </citation>
    <scope>NUCLEOTIDE SEQUENCE</scope>
    <source>
        <strain evidence="1">Sp2 HRB7682 ss15</strain>
    </source>
</reference>
<feature type="non-terminal residue" evidence="1">
    <location>
        <position position="68"/>
    </location>
</feature>
<feature type="non-terminal residue" evidence="1">
    <location>
        <position position="1"/>
    </location>
</feature>